<organism evidence="3 4">
    <name type="scientific">Acrocarpospora pleiomorpha</name>
    <dbReference type="NCBI Taxonomy" id="90975"/>
    <lineage>
        <taxon>Bacteria</taxon>
        <taxon>Bacillati</taxon>
        <taxon>Actinomycetota</taxon>
        <taxon>Actinomycetes</taxon>
        <taxon>Streptosporangiales</taxon>
        <taxon>Streptosporangiaceae</taxon>
        <taxon>Acrocarpospora</taxon>
    </lineage>
</organism>
<comment type="function">
    <text evidence="2">Hydrolyzes RNA 2',3'-cyclic phosphodiester to an RNA 2'-phosphomonoester.</text>
</comment>
<dbReference type="SUPFAM" id="SSF55144">
    <property type="entry name" value="LigT-like"/>
    <property type="match status" value="1"/>
</dbReference>
<evidence type="ECO:0000313" key="4">
    <source>
        <dbReference type="Proteomes" id="UP000377595"/>
    </source>
</evidence>
<keyword evidence="4" id="KW-1185">Reference proteome</keyword>
<accession>A0A5M3XV26</accession>
<comment type="catalytic activity">
    <reaction evidence="2">
        <text>a 3'-end 2',3'-cyclophospho-ribonucleotide-RNA + H2O = a 3'-end 2'-phospho-ribonucleotide-RNA + H(+)</text>
        <dbReference type="Rhea" id="RHEA:11828"/>
        <dbReference type="Rhea" id="RHEA-COMP:10464"/>
        <dbReference type="Rhea" id="RHEA-COMP:17353"/>
        <dbReference type="ChEBI" id="CHEBI:15377"/>
        <dbReference type="ChEBI" id="CHEBI:15378"/>
        <dbReference type="ChEBI" id="CHEBI:83064"/>
        <dbReference type="ChEBI" id="CHEBI:173113"/>
        <dbReference type="EC" id="3.1.4.58"/>
    </reaction>
</comment>
<evidence type="ECO:0000256" key="2">
    <source>
        <dbReference type="HAMAP-Rule" id="MF_01940"/>
    </source>
</evidence>
<feature type="short sequence motif" description="HXTX 1" evidence="2">
    <location>
        <begin position="41"/>
        <end position="44"/>
    </location>
</feature>
<name>A0A5M3XV26_9ACTN</name>
<evidence type="ECO:0000313" key="3">
    <source>
        <dbReference type="EMBL" id="GES25064.1"/>
    </source>
</evidence>
<dbReference type="InterPro" id="IPR004175">
    <property type="entry name" value="RNA_CPDase"/>
</dbReference>
<dbReference type="NCBIfam" id="TIGR02258">
    <property type="entry name" value="2_5_ligase"/>
    <property type="match status" value="1"/>
</dbReference>
<protein>
    <recommendedName>
        <fullName evidence="2">RNA 2',3'-cyclic phosphodiesterase</fullName>
        <shortName evidence="2">RNA 2',3'-CPDase</shortName>
        <ecNumber evidence="2">3.1.4.58</ecNumber>
    </recommendedName>
</protein>
<feature type="active site" description="Proton donor" evidence="2">
    <location>
        <position position="41"/>
    </location>
</feature>
<dbReference type="HAMAP" id="MF_01940">
    <property type="entry name" value="RNA_CPDase"/>
    <property type="match status" value="1"/>
</dbReference>
<sequence>MSRMFVALVPPADVLAEVEQAVAPLRRNWPELTWVEPANRHITLAFLGDVPDEARRELSVRLARAAGHHEPIPLALGKAGTFTGPGRAITLWLSLRAPGRLARLAGSVAAGARRAGVGRPDERAYRPHFTLARSRKTAELAPLVEALSGFEGTPWDATSAQLFVSHLGPPLRYEPIEDYPLGRRG</sequence>
<dbReference type="Pfam" id="PF13563">
    <property type="entry name" value="2_5_RNA_ligase2"/>
    <property type="match status" value="1"/>
</dbReference>
<gene>
    <name evidence="3" type="ORF">Aple_079630</name>
</gene>
<dbReference type="Proteomes" id="UP000377595">
    <property type="component" value="Unassembled WGS sequence"/>
</dbReference>
<dbReference type="PANTHER" id="PTHR35561">
    <property type="entry name" value="RNA 2',3'-CYCLIC PHOSPHODIESTERASE"/>
    <property type="match status" value="1"/>
</dbReference>
<evidence type="ECO:0000256" key="1">
    <source>
        <dbReference type="ARBA" id="ARBA00022801"/>
    </source>
</evidence>
<reference evidence="3 4" key="1">
    <citation type="submission" date="2019-10" db="EMBL/GenBank/DDBJ databases">
        <title>Whole genome shotgun sequence of Acrocarpospora pleiomorpha NBRC 16267.</title>
        <authorList>
            <person name="Ichikawa N."/>
            <person name="Kimura A."/>
            <person name="Kitahashi Y."/>
            <person name="Komaki H."/>
            <person name="Oguchi A."/>
        </authorList>
    </citation>
    <scope>NUCLEOTIDE SEQUENCE [LARGE SCALE GENOMIC DNA]</scope>
    <source>
        <strain evidence="3 4">NBRC 16267</strain>
    </source>
</reference>
<dbReference type="PANTHER" id="PTHR35561:SF1">
    <property type="entry name" value="RNA 2',3'-CYCLIC PHOSPHODIESTERASE"/>
    <property type="match status" value="1"/>
</dbReference>
<proteinExistence type="inferred from homology"/>
<dbReference type="EMBL" id="BLAF01000061">
    <property type="protein sequence ID" value="GES25064.1"/>
    <property type="molecule type" value="Genomic_DNA"/>
</dbReference>
<dbReference type="AlphaFoldDB" id="A0A5M3XV26"/>
<dbReference type="EC" id="3.1.4.58" evidence="2"/>
<comment type="caution">
    <text evidence="3">The sequence shown here is derived from an EMBL/GenBank/DDBJ whole genome shotgun (WGS) entry which is preliminary data.</text>
</comment>
<dbReference type="GO" id="GO:0008664">
    <property type="term" value="F:RNA 2',3'-cyclic 3'-phosphodiesterase activity"/>
    <property type="evidence" value="ECO:0007669"/>
    <property type="project" value="UniProtKB-EC"/>
</dbReference>
<dbReference type="OrthoDB" id="9787070at2"/>
<dbReference type="InterPro" id="IPR009097">
    <property type="entry name" value="Cyclic_Pdiesterase"/>
</dbReference>
<dbReference type="Gene3D" id="3.90.1140.10">
    <property type="entry name" value="Cyclic phosphodiesterase"/>
    <property type="match status" value="1"/>
</dbReference>
<keyword evidence="1 2" id="KW-0378">Hydrolase</keyword>
<feature type="active site" description="Proton acceptor" evidence="2">
    <location>
        <position position="128"/>
    </location>
</feature>
<feature type="short sequence motif" description="HXTX 2" evidence="2">
    <location>
        <begin position="128"/>
        <end position="131"/>
    </location>
</feature>
<comment type="similarity">
    <text evidence="2">Belongs to the 2H phosphoesterase superfamily. ThpR family.</text>
</comment>
<dbReference type="GO" id="GO:0004113">
    <property type="term" value="F:2',3'-cyclic-nucleotide 3'-phosphodiesterase activity"/>
    <property type="evidence" value="ECO:0007669"/>
    <property type="project" value="InterPro"/>
</dbReference>